<dbReference type="RefSeq" id="WP_055465423.1">
    <property type="nucleotide sequence ID" value="NZ_CAWQRI010000066.1"/>
</dbReference>
<dbReference type="Pfam" id="PF03975">
    <property type="entry name" value="CheD"/>
    <property type="match status" value="1"/>
</dbReference>
<dbReference type="Gene3D" id="3.30.1330.200">
    <property type="match status" value="1"/>
</dbReference>
<proteinExistence type="inferred from homology"/>
<comment type="similarity">
    <text evidence="3">Belongs to the CheD family.</text>
</comment>
<reference evidence="4 5" key="1">
    <citation type="submission" date="2015-08" db="EMBL/GenBank/DDBJ databases">
        <title>Antibacterial properties of a collection of Vibrionaceae strains.</title>
        <authorList>
            <person name="Giubergia S."/>
        </authorList>
    </citation>
    <scope>NUCLEOTIDE SEQUENCE [LARGE SCALE GENOMIC DNA]</scope>
    <source>
        <strain evidence="4 5">S0821</strain>
    </source>
</reference>
<sequence>MMDSPATSTIKMENVKYDRFPNLKPNMPWVKVLPGGVYATAQEEIICTGLGSCVSACIWDEKAGVGGMNHFLLPFDTSAQLHHWKPNEILSTASRYGCYAMELLINQLINMGADRRGLKVKLFGGAQLMGFQSLIGIKNVEFVLDYVKREHLNVQAQDLGGSEPRRVLFDPKSGKVWIKRIPCAEVTAIRRHEARYSHQLDQATHAELTPVELFE</sequence>
<dbReference type="CDD" id="cd16352">
    <property type="entry name" value="CheD"/>
    <property type="match status" value="1"/>
</dbReference>
<organism evidence="4 5">
    <name type="scientific">Vibrio furnissii</name>
    <dbReference type="NCBI Taxonomy" id="29494"/>
    <lineage>
        <taxon>Bacteria</taxon>
        <taxon>Pseudomonadati</taxon>
        <taxon>Pseudomonadota</taxon>
        <taxon>Gammaproteobacteria</taxon>
        <taxon>Vibrionales</taxon>
        <taxon>Vibrionaceae</taxon>
        <taxon>Vibrio</taxon>
    </lineage>
</organism>
<dbReference type="PANTHER" id="PTHR35147:SF2">
    <property type="entry name" value="CHEMORECEPTOR GLUTAMINE DEAMIDASE CHED-RELATED"/>
    <property type="match status" value="1"/>
</dbReference>
<keyword evidence="2 3" id="KW-0378">Hydrolase</keyword>
<evidence type="ECO:0000313" key="4">
    <source>
        <dbReference type="EMBL" id="KQH87005.1"/>
    </source>
</evidence>
<dbReference type="InParanoid" id="A0A0Q2R4D7"/>
<dbReference type="PANTHER" id="PTHR35147">
    <property type="entry name" value="CHEMORECEPTOR GLUTAMINE DEAMIDASE CHED-RELATED"/>
    <property type="match status" value="1"/>
</dbReference>
<dbReference type="GO" id="GO:0050568">
    <property type="term" value="F:protein-glutamine glutaminase activity"/>
    <property type="evidence" value="ECO:0007669"/>
    <property type="project" value="UniProtKB-UniRule"/>
</dbReference>
<gene>
    <name evidence="3" type="primary">cheD</name>
    <name evidence="4" type="ORF">AMR76_04590</name>
</gene>
<evidence type="ECO:0000256" key="1">
    <source>
        <dbReference type="ARBA" id="ARBA00022500"/>
    </source>
</evidence>
<dbReference type="InterPro" id="IPR038592">
    <property type="entry name" value="CheD-like_sf"/>
</dbReference>
<dbReference type="AlphaFoldDB" id="A0A0Q2R4D7"/>
<evidence type="ECO:0000256" key="2">
    <source>
        <dbReference type="ARBA" id="ARBA00022801"/>
    </source>
</evidence>
<keyword evidence="5" id="KW-1185">Reference proteome</keyword>
<comment type="caution">
    <text evidence="4">The sequence shown here is derived from an EMBL/GenBank/DDBJ whole genome shotgun (WGS) entry which is preliminary data.</text>
</comment>
<evidence type="ECO:0000313" key="5">
    <source>
        <dbReference type="Proteomes" id="UP000051221"/>
    </source>
</evidence>
<keyword evidence="1 3" id="KW-0145">Chemotaxis</keyword>
<dbReference type="GO" id="GO:0006935">
    <property type="term" value="P:chemotaxis"/>
    <property type="evidence" value="ECO:0007669"/>
    <property type="project" value="UniProtKB-UniRule"/>
</dbReference>
<evidence type="ECO:0000256" key="3">
    <source>
        <dbReference type="HAMAP-Rule" id="MF_01440"/>
    </source>
</evidence>
<dbReference type="Proteomes" id="UP000051221">
    <property type="component" value="Unassembled WGS sequence"/>
</dbReference>
<dbReference type="EMBL" id="LKHS01000004">
    <property type="protein sequence ID" value="KQH87005.1"/>
    <property type="molecule type" value="Genomic_DNA"/>
</dbReference>
<dbReference type="SUPFAM" id="SSF64438">
    <property type="entry name" value="CNF1/YfiH-like putative cysteine hydrolases"/>
    <property type="match status" value="1"/>
</dbReference>
<name>A0A0Q2R4D7_VIBFU</name>
<dbReference type="InterPro" id="IPR005659">
    <property type="entry name" value="Chemorcpt_Glu_NH3ase_CheD"/>
</dbReference>
<dbReference type="HAMAP" id="MF_01440">
    <property type="entry name" value="CheD"/>
    <property type="match status" value="1"/>
</dbReference>
<accession>A0A0Q2R4D7</accession>
<dbReference type="InterPro" id="IPR011324">
    <property type="entry name" value="Cytotoxic_necrot_fac-like_cat"/>
</dbReference>
<comment type="function">
    <text evidence="3">Probably deamidates glutamine residues to glutamate on methyl-accepting chemotaxis receptors (MCPs), playing an important role in chemotaxis.</text>
</comment>
<comment type="catalytic activity">
    <reaction evidence="3">
        <text>L-glutaminyl-[protein] + H2O = L-glutamyl-[protein] + NH4(+)</text>
        <dbReference type="Rhea" id="RHEA:16441"/>
        <dbReference type="Rhea" id="RHEA-COMP:10207"/>
        <dbReference type="Rhea" id="RHEA-COMP:10208"/>
        <dbReference type="ChEBI" id="CHEBI:15377"/>
        <dbReference type="ChEBI" id="CHEBI:28938"/>
        <dbReference type="ChEBI" id="CHEBI:29973"/>
        <dbReference type="ChEBI" id="CHEBI:30011"/>
        <dbReference type="EC" id="3.5.1.44"/>
    </reaction>
</comment>
<protein>
    <recommendedName>
        <fullName evidence="3">Probable chemoreceptor glutamine deamidase CheD</fullName>
        <ecNumber evidence="3">3.5.1.44</ecNumber>
    </recommendedName>
</protein>
<dbReference type="EC" id="3.5.1.44" evidence="3"/>